<dbReference type="EMBL" id="AGJK01000003">
    <property type="protein sequence ID" value="EHP94847.1"/>
    <property type="molecule type" value="Genomic_DNA"/>
</dbReference>
<dbReference type="RefSeq" id="WP_003596263.1">
    <property type="nucleotide sequence ID" value="NZ_AGJK01000003.1"/>
</dbReference>
<evidence type="ECO:0000313" key="3">
    <source>
        <dbReference type="Proteomes" id="UP000004382"/>
    </source>
</evidence>
<protein>
    <submittedName>
        <fullName evidence="2">Uncharacterized protein</fullName>
    </submittedName>
</protein>
<organism evidence="2 3">
    <name type="scientific">Methylorubrum extorquens DSM 13060</name>
    <dbReference type="NCBI Taxonomy" id="882800"/>
    <lineage>
        <taxon>Bacteria</taxon>
        <taxon>Pseudomonadati</taxon>
        <taxon>Pseudomonadota</taxon>
        <taxon>Alphaproteobacteria</taxon>
        <taxon>Hyphomicrobiales</taxon>
        <taxon>Methylobacteriaceae</taxon>
        <taxon>Methylorubrum</taxon>
    </lineage>
</organism>
<comment type="caution">
    <text evidence="2">The sequence shown here is derived from an EMBL/GenBank/DDBJ whole genome shotgun (WGS) entry which is preliminary data.</text>
</comment>
<dbReference type="Proteomes" id="UP000004382">
    <property type="component" value="Unassembled WGS sequence"/>
</dbReference>
<dbReference type="AlphaFoldDB" id="H1KC30"/>
<dbReference type="PATRIC" id="fig|882800.3.peg.183"/>
<reference evidence="2 3" key="1">
    <citation type="submission" date="2011-09" db="EMBL/GenBank/DDBJ databases">
        <title>The draft genome of Methylobacterium extorquens DSM 13060.</title>
        <authorList>
            <consortium name="US DOE Joint Genome Institute (JGI-PGF)"/>
            <person name="Lucas S."/>
            <person name="Han J."/>
            <person name="Lapidus A."/>
            <person name="Cheng J.-F."/>
            <person name="Goodwin L."/>
            <person name="Pitluck S."/>
            <person name="Peters L."/>
            <person name="Land M.L."/>
            <person name="Hauser L."/>
            <person name="Koskimaki J."/>
            <person name="Halonen O."/>
            <person name="Pirttila A."/>
            <person name="Frank C."/>
            <person name="Woyke T.J."/>
        </authorList>
    </citation>
    <scope>NUCLEOTIDE SEQUENCE [LARGE SCALE GENOMIC DNA]</scope>
    <source>
        <strain evidence="2 3">DSM 13060</strain>
    </source>
</reference>
<gene>
    <name evidence="2" type="ORF">MetexDRAFT_0192</name>
</gene>
<proteinExistence type="predicted"/>
<evidence type="ECO:0000313" key="2">
    <source>
        <dbReference type="EMBL" id="EHP94847.1"/>
    </source>
</evidence>
<feature type="region of interest" description="Disordered" evidence="1">
    <location>
        <begin position="78"/>
        <end position="102"/>
    </location>
</feature>
<sequence>MTERKPPVWSPVDYDAWSRGYQPPSEHVLIDALQFRGAKVQMSTNVAQGGQVWVVYQGPNFNAKARKHLIAMMQALDEALDEEPEGPSPSPLAAEGEAEGEP</sequence>
<accession>H1KC30</accession>
<evidence type="ECO:0000256" key="1">
    <source>
        <dbReference type="SAM" id="MobiDB-lite"/>
    </source>
</evidence>
<name>H1KC30_METEX</name>